<sequence>MKQQVEVRDEFQRAPFFENMSVIEYEVGDSFEELIRHTYFLFDMKHHYSPWDDIEHSIVKVLNVWKEEKTAIGTLFRNRNRKAARQPIIHFAAHILSIVHWLNETPVINIKQLEDHVKELQVKPVNFTERYVYIIEHPDHYHAFIQLVQLYEEMEKLYAKTLLMKKRTSSR</sequence>
<dbReference type="eggNOG" id="ENOG5033AMM">
    <property type="taxonomic scope" value="Bacteria"/>
</dbReference>
<protein>
    <submittedName>
        <fullName evidence="2">GTPase</fullName>
    </submittedName>
</protein>
<reference evidence="2 3" key="1">
    <citation type="submission" date="2014-06" db="EMBL/GenBank/DDBJ databases">
        <title>Draft genome sequence of Bacillus manliponensis JCM 15802 (MCCC 1A00708).</title>
        <authorList>
            <person name="Lai Q."/>
            <person name="Liu Y."/>
            <person name="Shao Z."/>
        </authorList>
    </citation>
    <scope>NUCLEOTIDE SEQUENCE [LARGE SCALE GENOMIC DNA]</scope>
    <source>
        <strain evidence="2 3">JCM 15802</strain>
    </source>
</reference>
<feature type="domain" description="YpoC-like" evidence="1">
    <location>
        <begin position="56"/>
        <end position="166"/>
    </location>
</feature>
<dbReference type="InterPro" id="IPR048427">
    <property type="entry name" value="YpoC"/>
</dbReference>
<evidence type="ECO:0000259" key="1">
    <source>
        <dbReference type="Pfam" id="PF21747"/>
    </source>
</evidence>
<dbReference type="Proteomes" id="UP000027822">
    <property type="component" value="Unassembled WGS sequence"/>
</dbReference>
<dbReference type="EMBL" id="JOTN01000003">
    <property type="protein sequence ID" value="KEK20567.1"/>
    <property type="molecule type" value="Genomic_DNA"/>
</dbReference>
<dbReference type="Pfam" id="PF21747">
    <property type="entry name" value="YpoC"/>
    <property type="match status" value="1"/>
</dbReference>
<accession>A0A073K287</accession>
<organism evidence="2 3">
    <name type="scientific">Bacillus manliponensis</name>
    <dbReference type="NCBI Taxonomy" id="574376"/>
    <lineage>
        <taxon>Bacteria</taxon>
        <taxon>Bacillati</taxon>
        <taxon>Bacillota</taxon>
        <taxon>Bacilli</taxon>
        <taxon>Bacillales</taxon>
        <taxon>Bacillaceae</taxon>
        <taxon>Bacillus</taxon>
        <taxon>Bacillus cereus group</taxon>
    </lineage>
</organism>
<gene>
    <name evidence="2" type="ORF">BAMA_14215</name>
</gene>
<dbReference type="AlphaFoldDB" id="A0A073K287"/>
<evidence type="ECO:0000313" key="2">
    <source>
        <dbReference type="EMBL" id="KEK20567.1"/>
    </source>
</evidence>
<proteinExistence type="predicted"/>
<dbReference type="OrthoDB" id="2360594at2"/>
<dbReference type="STRING" id="574376.BAMA_14215"/>
<keyword evidence="3" id="KW-1185">Reference proteome</keyword>
<dbReference type="RefSeq" id="WP_034636750.1">
    <property type="nucleotide sequence ID" value="NZ_CBCSJC010000004.1"/>
</dbReference>
<comment type="caution">
    <text evidence="2">The sequence shown here is derived from an EMBL/GenBank/DDBJ whole genome shotgun (WGS) entry which is preliminary data.</text>
</comment>
<evidence type="ECO:0000313" key="3">
    <source>
        <dbReference type="Proteomes" id="UP000027822"/>
    </source>
</evidence>
<name>A0A073K287_9BACI</name>